<keyword evidence="2" id="KW-1185">Reference proteome</keyword>
<protein>
    <submittedName>
        <fullName evidence="1">Uncharacterized protein</fullName>
    </submittedName>
</protein>
<evidence type="ECO:0000313" key="1">
    <source>
        <dbReference type="EMBL" id="KAF8432341.1"/>
    </source>
</evidence>
<reference evidence="1" key="1">
    <citation type="submission" date="2019-10" db="EMBL/GenBank/DDBJ databases">
        <authorList>
            <consortium name="DOE Joint Genome Institute"/>
            <person name="Kuo A."/>
            <person name="Miyauchi S."/>
            <person name="Kiss E."/>
            <person name="Drula E."/>
            <person name="Kohler A."/>
            <person name="Sanchez-Garcia M."/>
            <person name="Andreopoulos B."/>
            <person name="Barry K.W."/>
            <person name="Bonito G."/>
            <person name="Buee M."/>
            <person name="Carver A."/>
            <person name="Chen C."/>
            <person name="Cichocki N."/>
            <person name="Clum A."/>
            <person name="Culley D."/>
            <person name="Crous P.W."/>
            <person name="Fauchery L."/>
            <person name="Girlanda M."/>
            <person name="Hayes R."/>
            <person name="Keri Z."/>
            <person name="LaButti K."/>
            <person name="Lipzen A."/>
            <person name="Lombard V."/>
            <person name="Magnuson J."/>
            <person name="Maillard F."/>
            <person name="Morin E."/>
            <person name="Murat C."/>
            <person name="Nolan M."/>
            <person name="Ohm R."/>
            <person name="Pangilinan J."/>
            <person name="Pereira M."/>
            <person name="Perotto S."/>
            <person name="Peter M."/>
            <person name="Riley R."/>
            <person name="Sitrit Y."/>
            <person name="Stielow B."/>
            <person name="Szollosi G."/>
            <person name="Zifcakova L."/>
            <person name="Stursova M."/>
            <person name="Spatafora J.W."/>
            <person name="Tedersoo L."/>
            <person name="Vaario L.-M."/>
            <person name="Yamada A."/>
            <person name="Yan M."/>
            <person name="Wang P."/>
            <person name="Xu J."/>
            <person name="Bruns T."/>
            <person name="Baldrian P."/>
            <person name="Vilgalys R."/>
            <person name="Henrissat B."/>
            <person name="Grigoriev I.V."/>
            <person name="Hibbett D."/>
            <person name="Nagy L.G."/>
            <person name="Martin F.M."/>
        </authorList>
    </citation>
    <scope>NUCLEOTIDE SEQUENCE</scope>
    <source>
        <strain evidence="1">BED1</strain>
    </source>
</reference>
<name>A0AAD4BIZ0_BOLED</name>
<comment type="caution">
    <text evidence="1">The sequence shown here is derived from an EMBL/GenBank/DDBJ whole genome shotgun (WGS) entry which is preliminary data.</text>
</comment>
<gene>
    <name evidence="1" type="ORF">L210DRAFT_934598</name>
</gene>
<evidence type="ECO:0000313" key="2">
    <source>
        <dbReference type="Proteomes" id="UP001194468"/>
    </source>
</evidence>
<dbReference type="EMBL" id="WHUW01000041">
    <property type="protein sequence ID" value="KAF8432341.1"/>
    <property type="molecule type" value="Genomic_DNA"/>
</dbReference>
<sequence>MWTGTESARTLISGSYSCRILDYLSWPSSSVLLTTHVVHLYSIAVRSHDGLAETLNTITARMISPDDNMDVDATQYRRTDDDNHLDRKACDLLRLALFCEHKRVHLRHEDTNKKAQVVLCKMFAMELVSPRLNHSATCFVYTESAATIGTPGPVMRHAHAITHPPLLHERTSACTHTGNDPVCACVLTIRSPIRSPLMDR</sequence>
<accession>A0AAD4BIZ0</accession>
<reference evidence="1" key="2">
    <citation type="journal article" date="2020" name="Nat. Commun.">
        <title>Large-scale genome sequencing of mycorrhizal fungi provides insights into the early evolution of symbiotic traits.</title>
        <authorList>
            <person name="Miyauchi S."/>
            <person name="Kiss E."/>
            <person name="Kuo A."/>
            <person name="Drula E."/>
            <person name="Kohler A."/>
            <person name="Sanchez-Garcia M."/>
            <person name="Morin E."/>
            <person name="Andreopoulos B."/>
            <person name="Barry K.W."/>
            <person name="Bonito G."/>
            <person name="Buee M."/>
            <person name="Carver A."/>
            <person name="Chen C."/>
            <person name="Cichocki N."/>
            <person name="Clum A."/>
            <person name="Culley D."/>
            <person name="Crous P.W."/>
            <person name="Fauchery L."/>
            <person name="Girlanda M."/>
            <person name="Hayes R.D."/>
            <person name="Keri Z."/>
            <person name="LaButti K."/>
            <person name="Lipzen A."/>
            <person name="Lombard V."/>
            <person name="Magnuson J."/>
            <person name="Maillard F."/>
            <person name="Murat C."/>
            <person name="Nolan M."/>
            <person name="Ohm R.A."/>
            <person name="Pangilinan J."/>
            <person name="Pereira M.F."/>
            <person name="Perotto S."/>
            <person name="Peter M."/>
            <person name="Pfister S."/>
            <person name="Riley R."/>
            <person name="Sitrit Y."/>
            <person name="Stielow J.B."/>
            <person name="Szollosi G."/>
            <person name="Zifcakova L."/>
            <person name="Stursova M."/>
            <person name="Spatafora J.W."/>
            <person name="Tedersoo L."/>
            <person name="Vaario L.M."/>
            <person name="Yamada A."/>
            <person name="Yan M."/>
            <person name="Wang P."/>
            <person name="Xu J."/>
            <person name="Bruns T."/>
            <person name="Baldrian P."/>
            <person name="Vilgalys R."/>
            <person name="Dunand C."/>
            <person name="Henrissat B."/>
            <person name="Grigoriev I.V."/>
            <person name="Hibbett D."/>
            <person name="Nagy L.G."/>
            <person name="Martin F.M."/>
        </authorList>
    </citation>
    <scope>NUCLEOTIDE SEQUENCE</scope>
    <source>
        <strain evidence="1">BED1</strain>
    </source>
</reference>
<proteinExistence type="predicted"/>
<dbReference type="Proteomes" id="UP001194468">
    <property type="component" value="Unassembled WGS sequence"/>
</dbReference>
<dbReference type="AlphaFoldDB" id="A0AAD4BIZ0"/>
<organism evidence="1 2">
    <name type="scientific">Boletus edulis BED1</name>
    <dbReference type="NCBI Taxonomy" id="1328754"/>
    <lineage>
        <taxon>Eukaryota</taxon>
        <taxon>Fungi</taxon>
        <taxon>Dikarya</taxon>
        <taxon>Basidiomycota</taxon>
        <taxon>Agaricomycotina</taxon>
        <taxon>Agaricomycetes</taxon>
        <taxon>Agaricomycetidae</taxon>
        <taxon>Boletales</taxon>
        <taxon>Boletineae</taxon>
        <taxon>Boletaceae</taxon>
        <taxon>Boletoideae</taxon>
        <taxon>Boletus</taxon>
    </lineage>
</organism>